<feature type="region of interest" description="Disordered" evidence="1">
    <location>
        <begin position="420"/>
        <end position="461"/>
    </location>
</feature>
<dbReference type="EMBL" id="LACB01001465">
    <property type="protein sequence ID" value="KAJ9480468.1"/>
    <property type="molecule type" value="Genomic_DNA"/>
</dbReference>
<gene>
    <name evidence="2" type="ORF">VN97_g13102</name>
</gene>
<reference evidence="2" key="2">
    <citation type="journal article" date="2016" name="Fungal Biol.">
        <title>Ochratoxin A production by Penicillium thymicola.</title>
        <authorList>
            <person name="Nguyen H.D.T."/>
            <person name="McMullin D.R."/>
            <person name="Ponomareva E."/>
            <person name="Riley R."/>
            <person name="Pomraning K.R."/>
            <person name="Baker S.E."/>
            <person name="Seifert K.A."/>
        </authorList>
    </citation>
    <scope>NUCLEOTIDE SEQUENCE</scope>
    <source>
        <strain evidence="2">DAOM 180753</strain>
    </source>
</reference>
<comment type="caution">
    <text evidence="2">The sequence shown here is derived from an EMBL/GenBank/DDBJ whole genome shotgun (WGS) entry which is preliminary data.</text>
</comment>
<feature type="compositionally biased region" description="Polar residues" evidence="1">
    <location>
        <begin position="250"/>
        <end position="266"/>
    </location>
</feature>
<dbReference type="InterPro" id="IPR000014">
    <property type="entry name" value="PAS"/>
</dbReference>
<feature type="compositionally biased region" description="Low complexity" evidence="1">
    <location>
        <begin position="11"/>
        <end position="31"/>
    </location>
</feature>
<dbReference type="Proteomes" id="UP001227192">
    <property type="component" value="Unassembled WGS sequence"/>
</dbReference>
<feature type="compositionally biased region" description="Polar residues" evidence="1">
    <location>
        <begin position="77"/>
        <end position="95"/>
    </location>
</feature>
<evidence type="ECO:0000313" key="2">
    <source>
        <dbReference type="EMBL" id="KAJ9480468.1"/>
    </source>
</evidence>
<evidence type="ECO:0000313" key="3">
    <source>
        <dbReference type="Proteomes" id="UP001227192"/>
    </source>
</evidence>
<dbReference type="AlphaFoldDB" id="A0AAI9T4X5"/>
<feature type="non-terminal residue" evidence="2">
    <location>
        <position position="489"/>
    </location>
</feature>
<name>A0AAI9T4X5_PENTH</name>
<reference evidence="2" key="1">
    <citation type="submission" date="2015-06" db="EMBL/GenBank/DDBJ databases">
        <authorList>
            <person name="Nguyen H."/>
        </authorList>
    </citation>
    <scope>NUCLEOTIDE SEQUENCE</scope>
    <source>
        <strain evidence="2">DAOM 180753</strain>
    </source>
</reference>
<feature type="region of interest" description="Disordered" evidence="1">
    <location>
        <begin position="1"/>
        <end position="125"/>
    </location>
</feature>
<feature type="region of interest" description="Disordered" evidence="1">
    <location>
        <begin position="233"/>
        <end position="302"/>
    </location>
</feature>
<dbReference type="CDD" id="cd00130">
    <property type="entry name" value="PAS"/>
    <property type="match status" value="1"/>
</dbReference>
<accession>A0AAI9T4X5</accession>
<keyword evidence="3" id="KW-1185">Reference proteome</keyword>
<protein>
    <submittedName>
        <fullName evidence="2">Uncharacterized protein</fullName>
    </submittedName>
</protein>
<feature type="compositionally biased region" description="Polar residues" evidence="1">
    <location>
        <begin position="443"/>
        <end position="456"/>
    </location>
</feature>
<proteinExistence type="predicted"/>
<evidence type="ECO:0000256" key="1">
    <source>
        <dbReference type="SAM" id="MobiDB-lite"/>
    </source>
</evidence>
<organism evidence="2 3">
    <name type="scientific">Penicillium thymicola</name>
    <dbReference type="NCBI Taxonomy" id="293382"/>
    <lineage>
        <taxon>Eukaryota</taxon>
        <taxon>Fungi</taxon>
        <taxon>Dikarya</taxon>
        <taxon>Ascomycota</taxon>
        <taxon>Pezizomycotina</taxon>
        <taxon>Eurotiomycetes</taxon>
        <taxon>Eurotiomycetidae</taxon>
        <taxon>Eurotiales</taxon>
        <taxon>Aspergillaceae</taxon>
        <taxon>Penicillium</taxon>
    </lineage>
</organism>
<sequence length="489" mass="53165">MGSAYNHDGEPSPLSSPLGSLSESPESEPGLHNLSLQTGHLRSSAGSVSSGYDPLSRSPLFENDHGIGPSGLDRIRQNQPSRVLTLPNMSTSSLSLAPIPSQRPAPPPRSRSSSRSHTSHLSSRSFTDLEDLHRFPLESLHSFSFAQQSEEFLHSRQNILKRSIDFMRDRMGWAATNAAIANAQANASGDTEMQGMMELLARANMLETQETHIQGRGPITGPAEINSDNVFEKAFSDGDSSPASTRDGAQDSTTSGSHPSERSQMLSPVPSDRISNQRRDLVSAPTSRRVSLKPQPYTSSADSFAPLNASTAGLGFQIPALHAHSSKWTPASQAVFRTEAKEPWTILAANDLSCLIFGVLQSEVRHLSILEVVQMEHREWLKDKLRDPSTDAAARMPLQPERANISAVNPKFRGLGNGVTAQLLSKPSSRERSRRAQTDDGYGSSTRNARNNNHPANKSRGVLLCGDVVPIQKRNGSRGSTSVWVMEKR</sequence>
<feature type="compositionally biased region" description="Basic and acidic residues" evidence="1">
    <location>
        <begin position="428"/>
        <end position="438"/>
    </location>
</feature>
<feature type="compositionally biased region" description="Polar residues" evidence="1">
    <location>
        <begin position="34"/>
        <end position="50"/>
    </location>
</feature>